<organism evidence="5 6">
    <name type="scientific">Plutella xylostella</name>
    <name type="common">Diamondback moth</name>
    <name type="synonym">Plutella maculipennis</name>
    <dbReference type="NCBI Taxonomy" id="51655"/>
    <lineage>
        <taxon>Eukaryota</taxon>
        <taxon>Metazoa</taxon>
        <taxon>Ecdysozoa</taxon>
        <taxon>Arthropoda</taxon>
        <taxon>Hexapoda</taxon>
        <taxon>Insecta</taxon>
        <taxon>Pterygota</taxon>
        <taxon>Neoptera</taxon>
        <taxon>Endopterygota</taxon>
        <taxon>Lepidoptera</taxon>
        <taxon>Glossata</taxon>
        <taxon>Ditrysia</taxon>
        <taxon>Yponomeutoidea</taxon>
        <taxon>Plutellidae</taxon>
        <taxon>Plutella</taxon>
    </lineage>
</organism>
<dbReference type="InterPro" id="IPR007588">
    <property type="entry name" value="Znf_FLYWCH"/>
</dbReference>
<keyword evidence="2" id="KW-0863">Zinc-finger</keyword>
<keyword evidence="1" id="KW-0479">Metal-binding</keyword>
<dbReference type="EMBL" id="JAHIBW010000006">
    <property type="protein sequence ID" value="KAG7309920.1"/>
    <property type="molecule type" value="Genomic_DNA"/>
</dbReference>
<reference evidence="5 6" key="1">
    <citation type="submission" date="2021-06" db="EMBL/GenBank/DDBJ databases">
        <title>A haploid diamondback moth (Plutella xylostella L.) genome assembly resolves 31 chromosomes and identifies a diamide resistance mutation.</title>
        <authorList>
            <person name="Ward C.M."/>
            <person name="Perry K.D."/>
            <person name="Baker G."/>
            <person name="Powis K."/>
            <person name="Heckel D.G."/>
            <person name="Baxter S.W."/>
        </authorList>
    </citation>
    <scope>NUCLEOTIDE SEQUENCE [LARGE SCALE GENOMIC DNA]</scope>
    <source>
        <strain evidence="5 6">LV</strain>
        <tissue evidence="5">Single pupa</tissue>
    </source>
</reference>
<dbReference type="Gene3D" id="2.20.25.240">
    <property type="match status" value="1"/>
</dbReference>
<evidence type="ECO:0000256" key="3">
    <source>
        <dbReference type="ARBA" id="ARBA00022833"/>
    </source>
</evidence>
<feature type="domain" description="FLYWCH-type" evidence="4">
    <location>
        <begin position="2"/>
        <end position="63"/>
    </location>
</feature>
<accession>A0ABQ7QXY7</accession>
<protein>
    <recommendedName>
        <fullName evidence="4">FLYWCH-type domain-containing protein</fullName>
    </recommendedName>
</protein>
<sequence>MFVTSPRGHPMLVIGSYKYCLHRGKSANLKKIWVCSRSGARKCRASVTTVEDQIVSSKNDHNHY</sequence>
<dbReference type="Proteomes" id="UP000823941">
    <property type="component" value="Chromosome 6"/>
</dbReference>
<proteinExistence type="predicted"/>
<evidence type="ECO:0000256" key="2">
    <source>
        <dbReference type="ARBA" id="ARBA00022771"/>
    </source>
</evidence>
<evidence type="ECO:0000256" key="1">
    <source>
        <dbReference type="ARBA" id="ARBA00022723"/>
    </source>
</evidence>
<keyword evidence="6" id="KW-1185">Reference proteome</keyword>
<evidence type="ECO:0000259" key="4">
    <source>
        <dbReference type="Pfam" id="PF04500"/>
    </source>
</evidence>
<keyword evidence="3" id="KW-0862">Zinc</keyword>
<evidence type="ECO:0000313" key="6">
    <source>
        <dbReference type="Proteomes" id="UP000823941"/>
    </source>
</evidence>
<name>A0ABQ7QXY7_PLUXY</name>
<dbReference type="Pfam" id="PF04500">
    <property type="entry name" value="FLYWCH"/>
    <property type="match status" value="1"/>
</dbReference>
<comment type="caution">
    <text evidence="5">The sequence shown here is derived from an EMBL/GenBank/DDBJ whole genome shotgun (WGS) entry which is preliminary data.</text>
</comment>
<gene>
    <name evidence="5" type="ORF">JYU34_004434</name>
</gene>
<evidence type="ECO:0000313" key="5">
    <source>
        <dbReference type="EMBL" id="KAG7309920.1"/>
    </source>
</evidence>